<gene>
    <name evidence="1" type="ORF">LCDPAC02_03080</name>
</gene>
<name>A0A481YPV9_9VIRU</name>
<organism evidence="1">
    <name type="scientific">Pithovirus LCDPAC02</name>
    <dbReference type="NCBI Taxonomy" id="2506601"/>
    <lineage>
        <taxon>Viruses</taxon>
        <taxon>Pithoviruses</taxon>
    </lineage>
</organism>
<reference evidence="1" key="1">
    <citation type="journal article" date="2019" name="MBio">
        <title>Virus Genomes from Deep Sea Sediments Expand the Ocean Megavirome and Support Independent Origins of Viral Gigantism.</title>
        <authorList>
            <person name="Backstrom D."/>
            <person name="Yutin N."/>
            <person name="Jorgensen S.L."/>
            <person name="Dharamshi J."/>
            <person name="Homa F."/>
            <person name="Zaremba-Niedwiedzka K."/>
            <person name="Spang A."/>
            <person name="Wolf Y.I."/>
            <person name="Koonin E.V."/>
            <person name="Ettema T.J."/>
        </authorList>
    </citation>
    <scope>NUCLEOTIDE SEQUENCE</scope>
</reference>
<accession>A0A481YPV9</accession>
<evidence type="ECO:0000313" key="1">
    <source>
        <dbReference type="EMBL" id="QBK85109.1"/>
    </source>
</evidence>
<sequence>MIENLNKYIFSKKMSILNINKGKIKGLIKTTHLDTEELYIATVSSTGIVWFLTSMPFGFDFTLAWLPVKVNSNTRIIDVKTGSAQISDKDDKRNVMSQKFRLTNISENSYILDEINQPIIQLKNKKIEQKVKQPGTKFGVISYLPNTQTDIVQAFQFVQFKTFNNFNLKNNQLFTNVIYKGNVIHNTKNLFDINGTTISIGAYLFQPDISTLQNGIATKFVYDGTEHIPVLAFNNSAIFINPVYSSISI</sequence>
<proteinExistence type="predicted"/>
<dbReference type="EMBL" id="MK500303">
    <property type="protein sequence ID" value="QBK85109.1"/>
    <property type="molecule type" value="Genomic_DNA"/>
</dbReference>
<protein>
    <submittedName>
        <fullName evidence="1">Uncharacterized protein</fullName>
    </submittedName>
</protein>